<reference evidence="3 4" key="1">
    <citation type="submission" date="2022-10" db="EMBL/GenBank/DDBJ databases">
        <title>Defluviimonas sp. nov., isolated from ocean surface water.</title>
        <authorList>
            <person name="He W."/>
            <person name="Wang L."/>
            <person name="Zhang D.-F."/>
        </authorList>
    </citation>
    <scope>NUCLEOTIDE SEQUENCE [LARGE SCALE GENOMIC DNA]</scope>
    <source>
        <strain evidence="3 4">WL0075</strain>
    </source>
</reference>
<evidence type="ECO:0000256" key="1">
    <source>
        <dbReference type="SAM" id="MobiDB-lite"/>
    </source>
</evidence>
<proteinExistence type="predicted"/>
<feature type="transmembrane region" description="Helical" evidence="2">
    <location>
        <begin position="39"/>
        <end position="58"/>
    </location>
</feature>
<name>A0ABT2YY80_9RHOB</name>
<feature type="region of interest" description="Disordered" evidence="1">
    <location>
        <begin position="94"/>
        <end position="119"/>
    </location>
</feature>
<evidence type="ECO:0008006" key="5">
    <source>
        <dbReference type="Google" id="ProtNLM"/>
    </source>
</evidence>
<keyword evidence="2" id="KW-0812">Transmembrane</keyword>
<feature type="transmembrane region" description="Helical" evidence="2">
    <location>
        <begin position="65"/>
        <end position="88"/>
    </location>
</feature>
<organism evidence="3 4">
    <name type="scientific">Albidovulum sediminicola</name>
    <dbReference type="NCBI Taxonomy" id="2984331"/>
    <lineage>
        <taxon>Bacteria</taxon>
        <taxon>Pseudomonadati</taxon>
        <taxon>Pseudomonadota</taxon>
        <taxon>Alphaproteobacteria</taxon>
        <taxon>Rhodobacterales</taxon>
        <taxon>Paracoccaceae</taxon>
        <taxon>Albidovulum</taxon>
    </lineage>
</organism>
<dbReference type="Proteomes" id="UP001652503">
    <property type="component" value="Unassembled WGS sequence"/>
</dbReference>
<protein>
    <recommendedName>
        <fullName evidence="5">EamA-like transporter family protein</fullName>
    </recommendedName>
</protein>
<comment type="caution">
    <text evidence="3">The sequence shown here is derived from an EMBL/GenBank/DDBJ whole genome shotgun (WGS) entry which is preliminary data.</text>
</comment>
<dbReference type="EMBL" id="JAOWLA010000002">
    <property type="protein sequence ID" value="MCV2863832.1"/>
    <property type="molecule type" value="Genomic_DNA"/>
</dbReference>
<dbReference type="RefSeq" id="WP_263720295.1">
    <property type="nucleotide sequence ID" value="NZ_JAOWLA010000002.1"/>
</dbReference>
<evidence type="ECO:0000313" key="3">
    <source>
        <dbReference type="EMBL" id="MCV2863832.1"/>
    </source>
</evidence>
<sequence>MRARAALPFVAAALVMAGVSLAMGGLGEAVATALSSPDMLAITLLYGMGSLALSRLLWLMSVQRLGIGVASMHFNAAPFYVMLIAWSLGGARRPGGRPGCPRARRPARPGGGSGSYLTIVSGPITSVGSQVDRIGT</sequence>
<keyword evidence="2" id="KW-0472">Membrane</keyword>
<evidence type="ECO:0000256" key="2">
    <source>
        <dbReference type="SAM" id="Phobius"/>
    </source>
</evidence>
<keyword evidence="2" id="KW-1133">Transmembrane helix</keyword>
<evidence type="ECO:0000313" key="4">
    <source>
        <dbReference type="Proteomes" id="UP001652503"/>
    </source>
</evidence>
<gene>
    <name evidence="3" type="ORF">OE647_03645</name>
</gene>
<accession>A0ABT2YY80</accession>
<keyword evidence="4" id="KW-1185">Reference proteome</keyword>